<reference evidence="7 8" key="1">
    <citation type="submission" date="2017-08" db="EMBL/GenBank/DDBJ databases">
        <title>Acidophilic green algal genome provides insights into adaptation to an acidic environment.</title>
        <authorList>
            <person name="Hirooka S."/>
            <person name="Hirose Y."/>
            <person name="Kanesaki Y."/>
            <person name="Higuchi S."/>
            <person name="Fujiwara T."/>
            <person name="Onuma R."/>
            <person name="Era A."/>
            <person name="Ohbayashi R."/>
            <person name="Uzuka A."/>
            <person name="Nozaki H."/>
            <person name="Yoshikawa H."/>
            <person name="Miyagishima S.Y."/>
        </authorList>
    </citation>
    <scope>NUCLEOTIDE SEQUENCE [LARGE SCALE GENOMIC DNA]</scope>
    <source>
        <strain evidence="7 8">NIES-2499</strain>
    </source>
</reference>
<dbReference type="InterPro" id="IPR003593">
    <property type="entry name" value="AAA+_ATPase"/>
</dbReference>
<dbReference type="Gene3D" id="1.10.8.60">
    <property type="match status" value="1"/>
</dbReference>
<dbReference type="EMBL" id="BEGY01000064">
    <property type="protein sequence ID" value="GAX81368.1"/>
    <property type="molecule type" value="Genomic_DNA"/>
</dbReference>
<evidence type="ECO:0000256" key="4">
    <source>
        <dbReference type="ARBA" id="ARBA00023186"/>
    </source>
</evidence>
<evidence type="ECO:0000256" key="1">
    <source>
        <dbReference type="ARBA" id="ARBA00009771"/>
    </source>
</evidence>
<dbReference type="GO" id="GO:0008233">
    <property type="term" value="F:peptidase activity"/>
    <property type="evidence" value="ECO:0007669"/>
    <property type="project" value="InterPro"/>
</dbReference>
<dbReference type="CDD" id="cd19498">
    <property type="entry name" value="RecA-like_HslU"/>
    <property type="match status" value="1"/>
</dbReference>
<evidence type="ECO:0000313" key="8">
    <source>
        <dbReference type="Proteomes" id="UP000232323"/>
    </source>
</evidence>
<name>A0A250XE62_9CHLO</name>
<dbReference type="NCBIfam" id="TIGR00390">
    <property type="entry name" value="hslU"/>
    <property type="match status" value="1"/>
</dbReference>
<sequence length="524" mass="58240">MTFSLSNQCARHFCQFITSRVPSRQTTLSALFTQAAPSSASSTFHSNSQLQQIRGAQTMPMMQSAQDSTASALNDLFDAEARNMLTPTAIVDQLDRYIVGQPEAKRAVAIALRNRWRRQQLPGQVRDEVIPKNILMIGPTGCGKTEIARRLAKLVNAPFIKVEATKYTELGYVGKDVEDIVKDLVEASVSLVRQRLRERMAAATAEKAEALILEGMVGKHADKSVLDAFRDMYRCGSLDEHTVSLDLPQSDNKKMNFENGIIMLDSFLRSDRAFGGSGKRQENKKQMKVREARAAIEEQESEKVMQSDFVTKEAIRAAEEDGIVFIDEIDKIVDGKSGRMGGSVSSEGVQRDLLPIIEGSVVQTKYGNVTTDHVLFICSGAFHKAKPSDMLAELQGRLPIRVELKGLGANEMYRILTEPDANMIKQQQALLATEGVDLEFTDAALRALSQAAETANRFLDNIGARRLHTVLERILADVSFSAPEKVEEARKSGLERFHYLVDEKKVAEIMEPLLKKQDLSRYVL</sequence>
<keyword evidence="2" id="KW-0547">Nucleotide-binding</keyword>
<dbReference type="STRING" id="1157962.A0A250XE62"/>
<dbReference type="GO" id="GO:0016887">
    <property type="term" value="F:ATP hydrolysis activity"/>
    <property type="evidence" value="ECO:0007669"/>
    <property type="project" value="InterPro"/>
</dbReference>
<dbReference type="Pfam" id="PF07724">
    <property type="entry name" value="AAA_2"/>
    <property type="match status" value="1"/>
</dbReference>
<accession>A0A250XE62</accession>
<dbReference type="Pfam" id="PF00004">
    <property type="entry name" value="AAA"/>
    <property type="match status" value="1"/>
</dbReference>
<feature type="domain" description="Clp ATPase C-terminal" evidence="6">
    <location>
        <begin position="407"/>
        <end position="507"/>
    </location>
</feature>
<comment type="similarity">
    <text evidence="1">Belongs to the ClpX chaperone family. HslU subfamily.</text>
</comment>
<protein>
    <recommendedName>
        <fullName evidence="9">AAA+ ATPase domain-containing protein</fullName>
    </recommendedName>
</protein>
<dbReference type="GO" id="GO:0051603">
    <property type="term" value="P:proteolysis involved in protein catabolic process"/>
    <property type="evidence" value="ECO:0007669"/>
    <property type="project" value="TreeGrafter"/>
</dbReference>
<dbReference type="GO" id="GO:0005524">
    <property type="term" value="F:ATP binding"/>
    <property type="evidence" value="ECO:0007669"/>
    <property type="project" value="UniProtKB-KW"/>
</dbReference>
<dbReference type="InterPro" id="IPR019489">
    <property type="entry name" value="Clp_ATPase_C"/>
</dbReference>
<dbReference type="Gene3D" id="3.40.50.300">
    <property type="entry name" value="P-loop containing nucleotide triphosphate hydrolases"/>
    <property type="match status" value="2"/>
</dbReference>
<organism evidence="7 8">
    <name type="scientific">Chlamydomonas eustigma</name>
    <dbReference type="NCBI Taxonomy" id="1157962"/>
    <lineage>
        <taxon>Eukaryota</taxon>
        <taxon>Viridiplantae</taxon>
        <taxon>Chlorophyta</taxon>
        <taxon>core chlorophytes</taxon>
        <taxon>Chlorophyceae</taxon>
        <taxon>CS clade</taxon>
        <taxon>Chlamydomonadales</taxon>
        <taxon>Chlamydomonadaceae</taxon>
        <taxon>Chlamydomonas</taxon>
    </lineage>
</organism>
<evidence type="ECO:0000313" key="7">
    <source>
        <dbReference type="EMBL" id="GAX81368.1"/>
    </source>
</evidence>
<dbReference type="InterPro" id="IPR004491">
    <property type="entry name" value="HslU"/>
</dbReference>
<evidence type="ECO:0000256" key="3">
    <source>
        <dbReference type="ARBA" id="ARBA00022840"/>
    </source>
</evidence>
<keyword evidence="4" id="KW-0143">Chaperone</keyword>
<dbReference type="InterPro" id="IPR050052">
    <property type="entry name" value="ATP-dep_Clp_protease_ClpX"/>
</dbReference>
<feature type="domain" description="AAA+ ATPase" evidence="5">
    <location>
        <begin position="130"/>
        <end position="408"/>
    </location>
</feature>
<dbReference type="GO" id="GO:0009376">
    <property type="term" value="C:HslUV protease complex"/>
    <property type="evidence" value="ECO:0007669"/>
    <property type="project" value="InterPro"/>
</dbReference>
<evidence type="ECO:0000259" key="6">
    <source>
        <dbReference type="SMART" id="SM01086"/>
    </source>
</evidence>
<gene>
    <name evidence="7" type="ORF">CEUSTIGMA_g8799.t1</name>
</gene>
<dbReference type="Pfam" id="PF10431">
    <property type="entry name" value="ClpB_D2-small"/>
    <property type="match status" value="1"/>
</dbReference>
<dbReference type="InterPro" id="IPR027417">
    <property type="entry name" value="P-loop_NTPase"/>
</dbReference>
<evidence type="ECO:0000259" key="5">
    <source>
        <dbReference type="SMART" id="SM00382"/>
    </source>
</evidence>
<dbReference type="OrthoDB" id="1721884at2759"/>
<evidence type="ECO:0008006" key="9">
    <source>
        <dbReference type="Google" id="ProtNLM"/>
    </source>
</evidence>
<keyword evidence="3" id="KW-0067">ATP-binding</keyword>
<dbReference type="AlphaFoldDB" id="A0A250XE62"/>
<dbReference type="SMART" id="SM01086">
    <property type="entry name" value="ClpB_D2-small"/>
    <property type="match status" value="1"/>
</dbReference>
<dbReference type="SMART" id="SM00382">
    <property type="entry name" value="AAA"/>
    <property type="match status" value="1"/>
</dbReference>
<keyword evidence="8" id="KW-1185">Reference proteome</keyword>
<dbReference type="SUPFAM" id="SSF52540">
    <property type="entry name" value="P-loop containing nucleoside triphosphate hydrolases"/>
    <property type="match status" value="1"/>
</dbReference>
<dbReference type="InterPro" id="IPR003959">
    <property type="entry name" value="ATPase_AAA_core"/>
</dbReference>
<comment type="caution">
    <text evidence="7">The sequence shown here is derived from an EMBL/GenBank/DDBJ whole genome shotgun (WGS) entry which is preliminary data.</text>
</comment>
<dbReference type="NCBIfam" id="NF003544">
    <property type="entry name" value="PRK05201.1"/>
    <property type="match status" value="1"/>
</dbReference>
<dbReference type="PANTHER" id="PTHR48102">
    <property type="entry name" value="ATP-DEPENDENT CLP PROTEASE ATP-BINDING SUBUNIT CLPX-LIKE, MITOCHONDRIAL-RELATED"/>
    <property type="match status" value="1"/>
</dbReference>
<evidence type="ECO:0000256" key="2">
    <source>
        <dbReference type="ARBA" id="ARBA00022741"/>
    </source>
</evidence>
<dbReference type="PANTHER" id="PTHR48102:SF3">
    <property type="entry name" value="ATP-DEPENDENT PROTEASE ATPASE SUBUNIT HSLU"/>
    <property type="match status" value="1"/>
</dbReference>
<dbReference type="FunFam" id="3.40.50.300:FF:000220">
    <property type="entry name" value="ATP-dependent protease ATPase subunit HslU"/>
    <property type="match status" value="1"/>
</dbReference>
<dbReference type="Proteomes" id="UP000232323">
    <property type="component" value="Unassembled WGS sequence"/>
</dbReference>
<proteinExistence type="inferred from homology"/>